<accession>A0A498RFE9</accession>
<feature type="transmembrane region" description="Helical" evidence="7">
    <location>
        <begin position="170"/>
        <end position="189"/>
    </location>
</feature>
<dbReference type="GO" id="GO:0005886">
    <property type="term" value="C:plasma membrane"/>
    <property type="evidence" value="ECO:0007669"/>
    <property type="project" value="UniProtKB-SubCell"/>
</dbReference>
<feature type="transmembrane region" description="Helical" evidence="7">
    <location>
        <begin position="236"/>
        <end position="255"/>
    </location>
</feature>
<keyword evidence="6 7" id="KW-0472">Membrane</keyword>
<evidence type="ECO:0000313" key="8">
    <source>
        <dbReference type="EMBL" id="VBB08822.1"/>
    </source>
</evidence>
<feature type="transmembrane region" description="Helical" evidence="7">
    <location>
        <begin position="332"/>
        <end position="350"/>
    </location>
</feature>
<evidence type="ECO:0000313" key="9">
    <source>
        <dbReference type="Proteomes" id="UP000277811"/>
    </source>
</evidence>
<dbReference type="Proteomes" id="UP000277811">
    <property type="component" value="Unassembled WGS sequence"/>
</dbReference>
<feature type="transmembrane region" description="Helical" evidence="7">
    <location>
        <begin position="74"/>
        <end position="92"/>
    </location>
</feature>
<keyword evidence="9" id="KW-1185">Reference proteome</keyword>
<keyword evidence="4 7" id="KW-0812">Transmembrane</keyword>
<feature type="transmembrane region" description="Helical" evidence="7">
    <location>
        <begin position="267"/>
        <end position="293"/>
    </location>
</feature>
<evidence type="ECO:0000256" key="6">
    <source>
        <dbReference type="ARBA" id="ARBA00023136"/>
    </source>
</evidence>
<evidence type="ECO:0000256" key="7">
    <source>
        <dbReference type="SAM" id="Phobius"/>
    </source>
</evidence>
<dbReference type="InterPro" id="IPR005524">
    <property type="entry name" value="DUF318"/>
</dbReference>
<organism evidence="8 9">
    <name type="scientific">Lucifera butyrica</name>
    <dbReference type="NCBI Taxonomy" id="1351585"/>
    <lineage>
        <taxon>Bacteria</taxon>
        <taxon>Bacillati</taxon>
        <taxon>Bacillota</taxon>
        <taxon>Negativicutes</taxon>
        <taxon>Veillonellales</taxon>
        <taxon>Veillonellaceae</taxon>
        <taxon>Lucifera</taxon>
    </lineage>
</organism>
<reference evidence="8 9" key="1">
    <citation type="submission" date="2018-06" db="EMBL/GenBank/DDBJ databases">
        <authorList>
            <person name="Strepis N."/>
        </authorList>
    </citation>
    <scope>NUCLEOTIDE SEQUENCE [LARGE SCALE GENOMIC DNA]</scope>
    <source>
        <strain evidence="8">LUCI</strain>
    </source>
</reference>
<dbReference type="InterPro" id="IPR053166">
    <property type="entry name" value="UPF0718_permease"/>
</dbReference>
<comment type="similarity">
    <text evidence="2">Belongs to the UPF0718 family.</text>
</comment>
<feature type="transmembrane region" description="Helical" evidence="7">
    <location>
        <begin position="305"/>
        <end position="323"/>
    </location>
</feature>
<protein>
    <submittedName>
        <fullName evidence="8">Predicted permease duf318</fullName>
    </submittedName>
</protein>
<evidence type="ECO:0000256" key="4">
    <source>
        <dbReference type="ARBA" id="ARBA00022692"/>
    </source>
</evidence>
<gene>
    <name evidence="8" type="ORF">LUCI_4103</name>
</gene>
<name>A0A498RFE9_9FIRM</name>
<evidence type="ECO:0000256" key="1">
    <source>
        <dbReference type="ARBA" id="ARBA00004651"/>
    </source>
</evidence>
<feature type="transmembrane region" description="Helical" evidence="7">
    <location>
        <begin position="113"/>
        <end position="135"/>
    </location>
</feature>
<keyword evidence="3" id="KW-1003">Cell membrane</keyword>
<sequence>MAACKKSLTRTICVDYYINKLKYVYAMFKLVYDVEMIGMLQDFADFISYNMLGLKAGTHLGDAVNFFFYDTVKIFIMLAIIVFAVSLIRTYFPPEKTKSILSHKREFWGNISAALLGIVTPFCSCSAVPLFIGFLESGVPLGVTFSFLISSPMVNEVALILLWGMFGWKIAAIYAISGVSVAIISGYIIGKLHLEHLVQEYVYQIKTGNTAETARMSNRERMDYAMDYTKEIMKKVWLYIIIAIAIGGAIHGYAPEDFLVNYAGKDNLFAVPLAVLIGVPLYSNAAGMIPIVYALMEKGMSTGTVLAFMMSVTALSLPEMIILKNVLKPKMLMIFAGIMAITIILIGYLFNAII</sequence>
<dbReference type="PANTHER" id="PTHR42775">
    <property type="entry name" value="PERMEASE RV2963-RELATED"/>
    <property type="match status" value="1"/>
</dbReference>
<dbReference type="EMBL" id="UPPP01000097">
    <property type="protein sequence ID" value="VBB08822.1"/>
    <property type="molecule type" value="Genomic_DNA"/>
</dbReference>
<dbReference type="Pfam" id="PF03773">
    <property type="entry name" value="ArsP_1"/>
    <property type="match status" value="1"/>
</dbReference>
<evidence type="ECO:0000256" key="5">
    <source>
        <dbReference type="ARBA" id="ARBA00022989"/>
    </source>
</evidence>
<comment type="subcellular location">
    <subcellularLocation>
        <location evidence="1">Cell membrane</location>
        <topology evidence="1">Multi-pass membrane protein</topology>
    </subcellularLocation>
</comment>
<dbReference type="AlphaFoldDB" id="A0A498RFE9"/>
<dbReference type="PANTHER" id="PTHR42775:SF1">
    <property type="entry name" value="PERMEASE RV2963-RELATED"/>
    <property type="match status" value="1"/>
</dbReference>
<evidence type="ECO:0000256" key="3">
    <source>
        <dbReference type="ARBA" id="ARBA00022475"/>
    </source>
</evidence>
<evidence type="ECO:0000256" key="2">
    <source>
        <dbReference type="ARBA" id="ARBA00006386"/>
    </source>
</evidence>
<proteinExistence type="inferred from homology"/>
<keyword evidence="5 7" id="KW-1133">Transmembrane helix</keyword>